<dbReference type="InterPro" id="IPR025017">
    <property type="entry name" value="DUF3954"/>
</dbReference>
<evidence type="ECO:0000313" key="1">
    <source>
        <dbReference type="EMBL" id="MFD2911409.1"/>
    </source>
</evidence>
<evidence type="ECO:0000313" key="2">
    <source>
        <dbReference type="Proteomes" id="UP001597561"/>
    </source>
</evidence>
<accession>A0ABW5ZEL6</accession>
<keyword evidence="2" id="KW-1185">Reference proteome</keyword>
<reference evidence="2" key="1">
    <citation type="journal article" date="2019" name="Int. J. Syst. Evol. Microbiol.">
        <title>The Global Catalogue of Microorganisms (GCM) 10K type strain sequencing project: providing services to taxonomists for standard genome sequencing and annotation.</title>
        <authorList>
            <consortium name="The Broad Institute Genomics Platform"/>
            <consortium name="The Broad Institute Genome Sequencing Center for Infectious Disease"/>
            <person name="Wu L."/>
            <person name="Ma J."/>
        </authorList>
    </citation>
    <scope>NUCLEOTIDE SEQUENCE [LARGE SCALE GENOMIC DNA]</scope>
    <source>
        <strain evidence="2">KCTC 13528</strain>
    </source>
</reference>
<dbReference type="Pfam" id="PF13128">
    <property type="entry name" value="DUF3954"/>
    <property type="match status" value="1"/>
</dbReference>
<organism evidence="1 2">
    <name type="scientific">Jeotgalibacillus terrae</name>
    <dbReference type="NCBI Taxonomy" id="587735"/>
    <lineage>
        <taxon>Bacteria</taxon>
        <taxon>Bacillati</taxon>
        <taxon>Bacillota</taxon>
        <taxon>Bacilli</taxon>
        <taxon>Bacillales</taxon>
        <taxon>Caryophanaceae</taxon>
        <taxon>Jeotgalibacillus</taxon>
    </lineage>
</organism>
<protein>
    <submittedName>
        <fullName evidence="1">DUF3954 domain-containing protein</fullName>
    </submittedName>
</protein>
<sequence length="61" mass="6876">MKGKAFEEKENGLYIIKDGEITELKPPGGDGYGSDEIVWQEGRVVDVVRTNRIRLNGKKKI</sequence>
<dbReference type="EMBL" id="JBHUPG010000009">
    <property type="protein sequence ID" value="MFD2911409.1"/>
    <property type="molecule type" value="Genomic_DNA"/>
</dbReference>
<proteinExistence type="predicted"/>
<name>A0ABW5ZEL6_9BACL</name>
<dbReference type="Proteomes" id="UP001597561">
    <property type="component" value="Unassembled WGS sequence"/>
</dbReference>
<gene>
    <name evidence="1" type="ORF">ACFS5P_05940</name>
</gene>
<dbReference type="RefSeq" id="WP_204730077.1">
    <property type="nucleotide sequence ID" value="NZ_JAFBDK010000013.1"/>
</dbReference>
<comment type="caution">
    <text evidence="1">The sequence shown here is derived from an EMBL/GenBank/DDBJ whole genome shotgun (WGS) entry which is preliminary data.</text>
</comment>